<protein>
    <submittedName>
        <fullName evidence="2">HDIG domain-containing protein</fullName>
    </submittedName>
</protein>
<dbReference type="Gene3D" id="1.10.3210.10">
    <property type="entry name" value="Hypothetical protein af1432"/>
    <property type="match status" value="1"/>
</dbReference>
<organism evidence="2 3">
    <name type="scientific">Desulfopila aestuarii DSM 18488</name>
    <dbReference type="NCBI Taxonomy" id="1121416"/>
    <lineage>
        <taxon>Bacteria</taxon>
        <taxon>Pseudomonadati</taxon>
        <taxon>Thermodesulfobacteriota</taxon>
        <taxon>Desulfobulbia</taxon>
        <taxon>Desulfobulbales</taxon>
        <taxon>Desulfocapsaceae</taxon>
        <taxon>Desulfopila</taxon>
    </lineage>
</organism>
<dbReference type="PANTHER" id="PTHR33525:SF3">
    <property type="entry name" value="RIBONUCLEASE Y"/>
    <property type="match status" value="1"/>
</dbReference>
<dbReference type="InterPro" id="IPR006675">
    <property type="entry name" value="HDIG_dom"/>
</dbReference>
<dbReference type="SUPFAM" id="SSF109604">
    <property type="entry name" value="HD-domain/PDEase-like"/>
    <property type="match status" value="1"/>
</dbReference>
<dbReference type="InterPro" id="IPR052340">
    <property type="entry name" value="RNase_Y/CdgJ"/>
</dbReference>
<dbReference type="RefSeq" id="WP_073612720.1">
    <property type="nucleotide sequence ID" value="NZ_FRFE01000005.1"/>
</dbReference>
<gene>
    <name evidence="2" type="ORF">SAMN02745220_01378</name>
</gene>
<evidence type="ECO:0000313" key="3">
    <source>
        <dbReference type="Proteomes" id="UP000184603"/>
    </source>
</evidence>
<reference evidence="2 3" key="1">
    <citation type="submission" date="2016-12" db="EMBL/GenBank/DDBJ databases">
        <authorList>
            <person name="Song W.-J."/>
            <person name="Kurnit D.M."/>
        </authorList>
    </citation>
    <scope>NUCLEOTIDE SEQUENCE [LARGE SCALE GENOMIC DNA]</scope>
    <source>
        <strain evidence="2 3">DSM 18488</strain>
    </source>
</reference>
<dbReference type="EMBL" id="FRFE01000005">
    <property type="protein sequence ID" value="SHO46230.1"/>
    <property type="molecule type" value="Genomic_DNA"/>
</dbReference>
<dbReference type="InterPro" id="IPR003607">
    <property type="entry name" value="HD/PDEase_dom"/>
</dbReference>
<dbReference type="Pfam" id="PF08668">
    <property type="entry name" value="HDOD"/>
    <property type="match status" value="1"/>
</dbReference>
<proteinExistence type="predicted"/>
<dbReference type="STRING" id="1121416.SAMN02745220_01378"/>
<feature type="domain" description="HDOD" evidence="1">
    <location>
        <begin position="16"/>
        <end position="211"/>
    </location>
</feature>
<dbReference type="AlphaFoldDB" id="A0A1M7Y2M5"/>
<dbReference type="PANTHER" id="PTHR33525">
    <property type="match status" value="1"/>
</dbReference>
<sequence length="296" mass="33584">MTDSKLNAIIRQVDSFPALPATVNKVMDVTGNPESTAQDLMRAILPDQSMCATILKIANSAFFGMPREVATMEKAVVVLGFNEIRNIVLGKAVFTSFQKMPKQNREETNLFWEHSFTCGIAAKIIAENVGQSPSEMFIAGLIHDIGKLAMLMTFPQDYILLFELTKPHQFRSVIHEHEEFSASHDEIGLRILKRWLFPENLVSACGYHHHPDQAPNHVRQLAIIVQMADMLSLMHCSPDRLESSDITTIFEDFLPECQEIWEAGNLVWDPVKIGEWYALLQEQRKRDQAVLDIMMS</sequence>
<dbReference type="SMART" id="SM00471">
    <property type="entry name" value="HDc"/>
    <property type="match status" value="1"/>
</dbReference>
<evidence type="ECO:0000259" key="1">
    <source>
        <dbReference type="PROSITE" id="PS51833"/>
    </source>
</evidence>
<dbReference type="OrthoDB" id="5501247at2"/>
<dbReference type="CDD" id="cd00077">
    <property type="entry name" value="HDc"/>
    <property type="match status" value="1"/>
</dbReference>
<accession>A0A1M7Y2M5</accession>
<keyword evidence="3" id="KW-1185">Reference proteome</keyword>
<name>A0A1M7Y2M5_9BACT</name>
<dbReference type="InterPro" id="IPR013976">
    <property type="entry name" value="HDOD"/>
</dbReference>
<dbReference type="Proteomes" id="UP000184603">
    <property type="component" value="Unassembled WGS sequence"/>
</dbReference>
<dbReference type="PROSITE" id="PS51833">
    <property type="entry name" value="HDOD"/>
    <property type="match status" value="1"/>
</dbReference>
<evidence type="ECO:0000313" key="2">
    <source>
        <dbReference type="EMBL" id="SHO46230.1"/>
    </source>
</evidence>
<dbReference type="NCBIfam" id="TIGR00277">
    <property type="entry name" value="HDIG"/>
    <property type="match status" value="1"/>
</dbReference>